<name>A0A380NZF7_STRGR</name>
<evidence type="ECO:0000256" key="1">
    <source>
        <dbReference type="SAM" id="MobiDB-lite"/>
    </source>
</evidence>
<dbReference type="InterPro" id="IPR016181">
    <property type="entry name" value="Acyl_CoA_acyltransferase"/>
</dbReference>
<evidence type="ECO:0000259" key="2">
    <source>
        <dbReference type="Pfam" id="PF00583"/>
    </source>
</evidence>
<evidence type="ECO:0000313" key="4">
    <source>
        <dbReference type="Proteomes" id="UP000254150"/>
    </source>
</evidence>
<evidence type="ECO:0000313" key="3">
    <source>
        <dbReference type="EMBL" id="SUP57487.1"/>
    </source>
</evidence>
<sequence length="137" mass="14347">MTRDPRSTRPESGAGPAFHATSAGHPAGPRELVIRDGADREIGKIEFRICRACGAGHVDSVTVAPSWQGQGLAREALHRILPDDLALAWTTSRQTGEGRAFFAAVTEETGIGFPAGQPGCVHLRGGGRAGTPPSDRP</sequence>
<dbReference type="SUPFAM" id="SSF55729">
    <property type="entry name" value="Acyl-CoA N-acyltransferases (Nat)"/>
    <property type="match status" value="1"/>
</dbReference>
<dbReference type="Proteomes" id="UP000254150">
    <property type="component" value="Unassembled WGS sequence"/>
</dbReference>
<protein>
    <recommendedName>
        <fullName evidence="2">N-acetyltransferase domain-containing protein</fullName>
    </recommendedName>
</protein>
<proteinExistence type="predicted"/>
<feature type="domain" description="N-acetyltransferase" evidence="2">
    <location>
        <begin position="36"/>
        <end position="81"/>
    </location>
</feature>
<accession>A0A380NZF7</accession>
<dbReference type="GO" id="GO:0016747">
    <property type="term" value="F:acyltransferase activity, transferring groups other than amino-acyl groups"/>
    <property type="evidence" value="ECO:0007669"/>
    <property type="project" value="InterPro"/>
</dbReference>
<dbReference type="Pfam" id="PF00583">
    <property type="entry name" value="Acetyltransf_1"/>
    <property type="match status" value="1"/>
</dbReference>
<feature type="region of interest" description="Disordered" evidence="1">
    <location>
        <begin position="1"/>
        <end position="31"/>
    </location>
</feature>
<dbReference type="GeneID" id="95072218"/>
<dbReference type="AlphaFoldDB" id="A0A380NZF7"/>
<organism evidence="3 4">
    <name type="scientific">Streptomyces griseus</name>
    <dbReference type="NCBI Taxonomy" id="1911"/>
    <lineage>
        <taxon>Bacteria</taxon>
        <taxon>Bacillati</taxon>
        <taxon>Actinomycetota</taxon>
        <taxon>Actinomycetes</taxon>
        <taxon>Kitasatosporales</taxon>
        <taxon>Streptomycetaceae</taxon>
        <taxon>Streptomyces</taxon>
    </lineage>
</organism>
<gene>
    <name evidence="3" type="ORF">NCTC7807_03201</name>
</gene>
<dbReference type="Gene3D" id="3.40.630.30">
    <property type="match status" value="1"/>
</dbReference>
<dbReference type="InterPro" id="IPR000182">
    <property type="entry name" value="GNAT_dom"/>
</dbReference>
<dbReference type="RefSeq" id="WP_100455435.1">
    <property type="nucleotide sequence ID" value="NZ_UHID01000006.1"/>
</dbReference>
<reference evidence="3 4" key="1">
    <citation type="submission" date="2018-06" db="EMBL/GenBank/DDBJ databases">
        <authorList>
            <consortium name="Pathogen Informatics"/>
            <person name="Doyle S."/>
        </authorList>
    </citation>
    <scope>NUCLEOTIDE SEQUENCE [LARGE SCALE GENOMIC DNA]</scope>
    <source>
        <strain evidence="3 4">NCTC7807</strain>
    </source>
</reference>
<dbReference type="EMBL" id="UHID01000006">
    <property type="protein sequence ID" value="SUP57487.1"/>
    <property type="molecule type" value="Genomic_DNA"/>
</dbReference>
<dbReference type="CDD" id="cd04301">
    <property type="entry name" value="NAT_SF"/>
    <property type="match status" value="1"/>
</dbReference>